<evidence type="ECO:0000256" key="1">
    <source>
        <dbReference type="ARBA" id="ARBA00008429"/>
    </source>
</evidence>
<comment type="similarity">
    <text evidence="1">Belongs to the class-II aminoacyl-tRNA synthetase family. Alax-L subfamily.</text>
</comment>
<dbReference type="Pfam" id="PF01411">
    <property type="entry name" value="tRNA-synt_2c"/>
    <property type="match status" value="2"/>
</dbReference>
<comment type="function">
    <text evidence="11">Catalyzes the attachment of alanine to tRNA(Ala) in a two-step reaction: alanine is first activated by ATP to form Ala-AMP and then transferred to the acceptor end of tRNA(Ala). Also edits incorrectly charged tRNA(Ala) via its editing domain.</text>
</comment>
<dbReference type="HAMAP" id="MF_00036_B">
    <property type="entry name" value="Ala_tRNA_synth_B"/>
    <property type="match status" value="1"/>
</dbReference>
<sequence length="986" mass="112901">MLYVTYSKLLLFHHIIRKSTIRNVTKYIQKDICSKVIRKRFLDYFIKENGHDFVKSSPVVPYCDPTVAFVNAGMNQFKAIFLGNQAPQYEKVANSQKCIRVGGKHNDLDIIGKDGYHHTFFEMLGNWSFGAYFKTEACELAWDLLTNVYKLPASRLYVTYFKGDDKLGIEEDLETKEIWRKIGVSEEKILPFGITENFWEMGLTGPCGPCTEIHIDLIKTASRPQFVNKGLHDLTELWNIVFIQYNRQPDGTVRPLPKQHVDTGMGFERLTSILQGKISNYDTDNFAYLINAIYKNSSKVPKYQGNFGENDWNNLDTSYRILADHTRMITACLADGMIPEQKTILSSNQNSNGLVKELSKYVVDHLGHVYPEMERNITQIHQIIDYEEDIYKSLKLVAKKDWGKLTKAELSEIDVIDSPSFITAYKEVAAMNPSKIDSKLAFKLYDTYGLDEDCIAKLSKLFKLKFDPADLKQELEQAKYKSKKQNMYSENEMYAYLIKNGYPRTDDSFKYSYVKNEDKYVFEDLEVKVLCVFQDEYPVPEIESDYYCSLLLDKTNLYSEAGGQISDNGVIEFKSGTFEVVTVENVNGYLLHKGFYKSKDKLQEGASGVLKVNKDFRLNCMRNHTSTHLLNAALKNLKNTTCQKSSKVTEKYLVFDVAIFGDKLNINEIIAIEKQIQGIINNGQSVNITEVDSQQLLRYDSVTLIPGEIYPDNGIRIVEIKDKEFISREPCCGTHILNTKDIEDFCIISLKSLGRSTASIMAVTGERAKLARANAVELTDEIDALIKNVDDNVDKPDLLAMIVSTIKRKLNYNVDSEFILPTCVRHRCLEKLDAINKQVKDATKENLRDFIEMEMQTALESNIKTTKSNQKYIIHYLRSSMVLKSVPLQKATRLCPDIPILVISYADSMVKARCCIPKELRTEKFNAEKWMKQSVVSVFKSRAAPPKGQDGTVTCNMKEKKVHVQDWDPLLNECLERARRYIEENL</sequence>
<keyword evidence="4 11" id="KW-0820">tRNA-binding</keyword>
<dbReference type="SUPFAM" id="SSF55681">
    <property type="entry name" value="Class II aaRS and biotin synthetases"/>
    <property type="match status" value="1"/>
</dbReference>
<dbReference type="InterPro" id="IPR018162">
    <property type="entry name" value="Ala-tRNA-ligase_IIc_anticod-bd"/>
</dbReference>
<dbReference type="InterPro" id="IPR018165">
    <property type="entry name" value="Ala-tRNA-synth_IIc_core"/>
</dbReference>
<reference evidence="13" key="1">
    <citation type="journal article" date="2023" name="Insect Mol. Biol.">
        <title>Genome sequencing provides insights into the evolution of gene families encoding plant cell wall-degrading enzymes in longhorned beetles.</title>
        <authorList>
            <person name="Shin N.R."/>
            <person name="Okamura Y."/>
            <person name="Kirsch R."/>
            <person name="Pauchet Y."/>
        </authorList>
    </citation>
    <scope>NUCLEOTIDE SEQUENCE</scope>
    <source>
        <strain evidence="13">MMC_N1</strain>
    </source>
</reference>
<evidence type="ECO:0000256" key="9">
    <source>
        <dbReference type="ARBA" id="ARBA00022917"/>
    </source>
</evidence>
<name>A0ABQ9JYD3_9CUCU</name>
<feature type="binding site" evidence="11">
    <location>
        <position position="735"/>
    </location>
    <ligand>
        <name>Zn(2+)</name>
        <dbReference type="ChEBI" id="CHEBI:29105"/>
    </ligand>
</feature>
<keyword evidence="11" id="KW-0862">Zinc</keyword>
<evidence type="ECO:0000256" key="5">
    <source>
        <dbReference type="ARBA" id="ARBA00022598"/>
    </source>
</evidence>
<dbReference type="NCBIfam" id="TIGR00344">
    <property type="entry name" value="alaS"/>
    <property type="match status" value="1"/>
</dbReference>
<comment type="domain">
    <text evidence="11">Consists of three domains; the N-terminal catalytic domain, the editing domain and the C-terminal C-Ala domain. The editing domain removes incorrectly charged amino acids, while the C-Ala domain, along with tRNA(Ala), serves as a bridge to cooperatively bring together the editing and aminoacylation centers thus stimulating deacylation of misacylated tRNAs.</text>
</comment>
<feature type="domain" description="Alanyl-transfer RNA synthetases family profile" evidence="12">
    <location>
        <begin position="32"/>
        <end position="768"/>
    </location>
</feature>
<dbReference type="Proteomes" id="UP001162164">
    <property type="component" value="Unassembled WGS sequence"/>
</dbReference>
<keyword evidence="8 11" id="KW-0694">RNA-binding</keyword>
<feature type="binding site" evidence="11">
    <location>
        <position position="731"/>
    </location>
    <ligand>
        <name>Zn(2+)</name>
        <dbReference type="ChEBI" id="CHEBI:29105"/>
    </ligand>
</feature>
<dbReference type="InterPro" id="IPR023033">
    <property type="entry name" value="Ala_tRNA_ligase_euk/bac"/>
</dbReference>
<dbReference type="InterPro" id="IPR018163">
    <property type="entry name" value="Thr/Ala-tRNA-synth_IIc_edit"/>
</dbReference>
<dbReference type="InterPro" id="IPR009000">
    <property type="entry name" value="Transl_B-barrel_sf"/>
</dbReference>
<keyword evidence="5 11" id="KW-0436">Ligase</keyword>
<dbReference type="PROSITE" id="PS50860">
    <property type="entry name" value="AA_TRNA_LIGASE_II_ALA"/>
    <property type="match status" value="1"/>
</dbReference>
<dbReference type="SMART" id="SM00863">
    <property type="entry name" value="tRNA_SAD"/>
    <property type="match status" value="1"/>
</dbReference>
<evidence type="ECO:0000256" key="8">
    <source>
        <dbReference type="ARBA" id="ARBA00022884"/>
    </source>
</evidence>
<evidence type="ECO:0000256" key="7">
    <source>
        <dbReference type="ARBA" id="ARBA00022840"/>
    </source>
</evidence>
<dbReference type="InterPro" id="IPR002318">
    <property type="entry name" value="Ala-tRNA-lgiase_IIc"/>
</dbReference>
<evidence type="ECO:0000256" key="3">
    <source>
        <dbReference type="ARBA" id="ARBA00017959"/>
    </source>
</evidence>
<dbReference type="EC" id="6.1.1.7" evidence="2"/>
<dbReference type="SUPFAM" id="SSF101353">
    <property type="entry name" value="Putative anticodon-binding domain of alanyl-tRNA synthetase (AlaRS)"/>
    <property type="match status" value="1"/>
</dbReference>
<dbReference type="CDD" id="cd00673">
    <property type="entry name" value="AlaRS_core"/>
    <property type="match status" value="1"/>
</dbReference>
<keyword evidence="9 11" id="KW-0648">Protein biosynthesis</keyword>
<evidence type="ECO:0000256" key="10">
    <source>
        <dbReference type="ARBA" id="ARBA00023146"/>
    </source>
</evidence>
<comment type="cofactor">
    <cofactor evidence="11">
        <name>Zn(2+)</name>
        <dbReference type="ChEBI" id="CHEBI:29105"/>
    </cofactor>
    <text evidence="11">Binds 1 zinc ion per subunit.</text>
</comment>
<dbReference type="Pfam" id="PF07973">
    <property type="entry name" value="tRNA_SAD"/>
    <property type="match status" value="1"/>
</dbReference>
<comment type="catalytic activity">
    <reaction evidence="11">
        <text>tRNA(Ala) + L-alanine + ATP = L-alanyl-tRNA(Ala) + AMP + diphosphate</text>
        <dbReference type="Rhea" id="RHEA:12540"/>
        <dbReference type="Rhea" id="RHEA-COMP:9657"/>
        <dbReference type="Rhea" id="RHEA-COMP:9923"/>
        <dbReference type="ChEBI" id="CHEBI:30616"/>
        <dbReference type="ChEBI" id="CHEBI:33019"/>
        <dbReference type="ChEBI" id="CHEBI:57972"/>
        <dbReference type="ChEBI" id="CHEBI:78442"/>
        <dbReference type="ChEBI" id="CHEBI:78497"/>
        <dbReference type="ChEBI" id="CHEBI:456215"/>
        <dbReference type="EC" id="6.1.1.7"/>
    </reaction>
</comment>
<dbReference type="PRINTS" id="PR00980">
    <property type="entry name" value="TRNASYNTHALA"/>
</dbReference>
<dbReference type="SUPFAM" id="SSF55186">
    <property type="entry name" value="ThrRS/AlaRS common domain"/>
    <property type="match status" value="1"/>
</dbReference>
<feature type="binding site" evidence="11">
    <location>
        <position position="624"/>
    </location>
    <ligand>
        <name>Zn(2+)</name>
        <dbReference type="ChEBI" id="CHEBI:29105"/>
    </ligand>
</feature>
<feature type="binding site" evidence="11">
    <location>
        <position position="628"/>
    </location>
    <ligand>
        <name>Zn(2+)</name>
        <dbReference type="ChEBI" id="CHEBI:29105"/>
    </ligand>
</feature>
<protein>
    <recommendedName>
        <fullName evidence="3">Alanine--tRNA ligase</fullName>
        <ecNumber evidence="2">6.1.1.7</ecNumber>
    </recommendedName>
</protein>
<evidence type="ECO:0000313" key="13">
    <source>
        <dbReference type="EMBL" id="KAJ8983104.1"/>
    </source>
</evidence>
<evidence type="ECO:0000256" key="11">
    <source>
        <dbReference type="HAMAP-Rule" id="MF_03133"/>
    </source>
</evidence>
<organism evidence="13 14">
    <name type="scientific">Molorchus minor</name>
    <dbReference type="NCBI Taxonomy" id="1323400"/>
    <lineage>
        <taxon>Eukaryota</taxon>
        <taxon>Metazoa</taxon>
        <taxon>Ecdysozoa</taxon>
        <taxon>Arthropoda</taxon>
        <taxon>Hexapoda</taxon>
        <taxon>Insecta</taxon>
        <taxon>Pterygota</taxon>
        <taxon>Neoptera</taxon>
        <taxon>Endopterygota</taxon>
        <taxon>Coleoptera</taxon>
        <taxon>Polyphaga</taxon>
        <taxon>Cucujiformia</taxon>
        <taxon>Chrysomeloidea</taxon>
        <taxon>Cerambycidae</taxon>
        <taxon>Lamiinae</taxon>
        <taxon>Monochamini</taxon>
        <taxon>Molorchus</taxon>
    </lineage>
</organism>
<dbReference type="InterPro" id="IPR018164">
    <property type="entry name" value="Ala-tRNA-synth_IIc_N"/>
</dbReference>
<evidence type="ECO:0000256" key="6">
    <source>
        <dbReference type="ARBA" id="ARBA00022741"/>
    </source>
</evidence>
<dbReference type="InterPro" id="IPR045864">
    <property type="entry name" value="aa-tRNA-synth_II/BPL/LPL"/>
</dbReference>
<keyword evidence="6 11" id="KW-0547">Nucleotide-binding</keyword>
<proteinExistence type="inferred from homology"/>
<dbReference type="InterPro" id="IPR050058">
    <property type="entry name" value="Ala-tRNA_ligase"/>
</dbReference>
<evidence type="ECO:0000256" key="4">
    <source>
        <dbReference type="ARBA" id="ARBA00022555"/>
    </source>
</evidence>
<dbReference type="Gene3D" id="3.30.930.10">
    <property type="entry name" value="Bira Bifunctional Protein, Domain 2"/>
    <property type="match status" value="1"/>
</dbReference>
<dbReference type="Gene3D" id="3.30.980.10">
    <property type="entry name" value="Threonyl-trna Synthetase, Chain A, domain 2"/>
    <property type="match status" value="1"/>
</dbReference>
<dbReference type="PANTHER" id="PTHR11777:SF9">
    <property type="entry name" value="ALANINE--TRNA LIGASE, CYTOPLASMIC"/>
    <property type="match status" value="1"/>
</dbReference>
<keyword evidence="10 11" id="KW-0030">Aminoacyl-tRNA synthetase</keyword>
<dbReference type="InterPro" id="IPR012947">
    <property type="entry name" value="tRNA_SAD"/>
</dbReference>
<dbReference type="PANTHER" id="PTHR11777">
    <property type="entry name" value="ALANYL-TRNA SYNTHETASE"/>
    <property type="match status" value="1"/>
</dbReference>
<keyword evidence="11" id="KW-0479">Metal-binding</keyword>
<accession>A0ABQ9JYD3</accession>
<dbReference type="SUPFAM" id="SSF50447">
    <property type="entry name" value="Translation proteins"/>
    <property type="match status" value="1"/>
</dbReference>
<evidence type="ECO:0000256" key="2">
    <source>
        <dbReference type="ARBA" id="ARBA00013168"/>
    </source>
</evidence>
<keyword evidence="7 11" id="KW-0067">ATP-binding</keyword>
<dbReference type="EMBL" id="JAPWTJ010000094">
    <property type="protein sequence ID" value="KAJ8983104.1"/>
    <property type="molecule type" value="Genomic_DNA"/>
</dbReference>
<comment type="subunit">
    <text evidence="11">Monomer.</text>
</comment>
<evidence type="ECO:0000259" key="12">
    <source>
        <dbReference type="PROSITE" id="PS50860"/>
    </source>
</evidence>
<dbReference type="Gene3D" id="2.40.30.130">
    <property type="match status" value="1"/>
</dbReference>
<gene>
    <name evidence="13" type="ORF">NQ317_001847</name>
</gene>
<comment type="caution">
    <text evidence="13">The sequence shown here is derived from an EMBL/GenBank/DDBJ whole genome shotgun (WGS) entry which is preliminary data.</text>
</comment>
<evidence type="ECO:0000313" key="14">
    <source>
        <dbReference type="Proteomes" id="UP001162164"/>
    </source>
</evidence>
<keyword evidence="14" id="KW-1185">Reference proteome</keyword>